<evidence type="ECO:0000313" key="2">
    <source>
        <dbReference type="Proteomes" id="UP001412067"/>
    </source>
</evidence>
<protein>
    <submittedName>
        <fullName evidence="1">Protein tesmin/TSO1-like CXC 3</fullName>
    </submittedName>
</protein>
<proteinExistence type="predicted"/>
<sequence>MSFRTADAYHESKMLLSEEDFPSGTKYEPQPMICRGDQVVWGNCCTVAAWRYLVLAPGRTGYSRIHNWLLDSRQHRGVRRRCLVFEVAGVSKKNLHKDLNVPTSIKSPINAKPTSDNEQLITSKASKSPVSFVLPGIGLHLNALARTSKDKPITHKSKAPERKFISRPCSMRPFAPPTVREKQSQKAIDLQQCQDSGNEFQDNQIVIFDASLTPTLGIEESASPKRKRRKAENSADNESCRRCNCKKSKCLKLTPRRSRHKSSRASTTFDLEPFVSDFSFSAILAILAHTRLE</sequence>
<gene>
    <name evidence="1" type="primary">TCX3</name>
    <name evidence="1" type="ORF">KSP40_PGU022133</name>
</gene>
<dbReference type="EMBL" id="JBBWWR010000007">
    <property type="protein sequence ID" value="KAK8964375.1"/>
    <property type="molecule type" value="Genomic_DNA"/>
</dbReference>
<dbReference type="Proteomes" id="UP001412067">
    <property type="component" value="Unassembled WGS sequence"/>
</dbReference>
<dbReference type="PANTHER" id="PTHR46159:SF12">
    <property type="entry name" value="PROTEIN TESMIN_TSO1-LIKE CXC 3-RELATED"/>
    <property type="match status" value="1"/>
</dbReference>
<keyword evidence="2" id="KW-1185">Reference proteome</keyword>
<evidence type="ECO:0000313" key="1">
    <source>
        <dbReference type="EMBL" id="KAK8964375.1"/>
    </source>
</evidence>
<accession>A0ABR2MJT0</accession>
<organism evidence="1 2">
    <name type="scientific">Platanthera guangdongensis</name>
    <dbReference type="NCBI Taxonomy" id="2320717"/>
    <lineage>
        <taxon>Eukaryota</taxon>
        <taxon>Viridiplantae</taxon>
        <taxon>Streptophyta</taxon>
        <taxon>Embryophyta</taxon>
        <taxon>Tracheophyta</taxon>
        <taxon>Spermatophyta</taxon>
        <taxon>Magnoliopsida</taxon>
        <taxon>Liliopsida</taxon>
        <taxon>Asparagales</taxon>
        <taxon>Orchidaceae</taxon>
        <taxon>Orchidoideae</taxon>
        <taxon>Orchideae</taxon>
        <taxon>Orchidinae</taxon>
        <taxon>Platanthera</taxon>
    </lineage>
</organism>
<dbReference type="InterPro" id="IPR044522">
    <property type="entry name" value="TSO1-like"/>
</dbReference>
<dbReference type="PANTHER" id="PTHR46159">
    <property type="entry name" value="PROTEIN TESMIN/TSO1-LIKE CXC 2"/>
    <property type="match status" value="1"/>
</dbReference>
<reference evidence="1 2" key="1">
    <citation type="journal article" date="2022" name="Nat. Plants">
        <title>Genomes of leafy and leafless Platanthera orchids illuminate the evolution of mycoheterotrophy.</title>
        <authorList>
            <person name="Li M.H."/>
            <person name="Liu K.W."/>
            <person name="Li Z."/>
            <person name="Lu H.C."/>
            <person name="Ye Q.L."/>
            <person name="Zhang D."/>
            <person name="Wang J.Y."/>
            <person name="Li Y.F."/>
            <person name="Zhong Z.M."/>
            <person name="Liu X."/>
            <person name="Yu X."/>
            <person name="Liu D.K."/>
            <person name="Tu X.D."/>
            <person name="Liu B."/>
            <person name="Hao Y."/>
            <person name="Liao X.Y."/>
            <person name="Jiang Y.T."/>
            <person name="Sun W.H."/>
            <person name="Chen J."/>
            <person name="Chen Y.Q."/>
            <person name="Ai Y."/>
            <person name="Zhai J.W."/>
            <person name="Wu S.S."/>
            <person name="Zhou Z."/>
            <person name="Hsiao Y.Y."/>
            <person name="Wu W.L."/>
            <person name="Chen Y.Y."/>
            <person name="Lin Y.F."/>
            <person name="Hsu J.L."/>
            <person name="Li C.Y."/>
            <person name="Wang Z.W."/>
            <person name="Zhao X."/>
            <person name="Zhong W.Y."/>
            <person name="Ma X.K."/>
            <person name="Ma L."/>
            <person name="Huang J."/>
            <person name="Chen G.Z."/>
            <person name="Huang M.Z."/>
            <person name="Huang L."/>
            <person name="Peng D.H."/>
            <person name="Luo Y.B."/>
            <person name="Zou S.Q."/>
            <person name="Chen S.P."/>
            <person name="Lan S."/>
            <person name="Tsai W.C."/>
            <person name="Van de Peer Y."/>
            <person name="Liu Z.J."/>
        </authorList>
    </citation>
    <scope>NUCLEOTIDE SEQUENCE [LARGE SCALE GENOMIC DNA]</scope>
    <source>
        <strain evidence="1">Lor288</strain>
    </source>
</reference>
<name>A0ABR2MJT0_9ASPA</name>
<comment type="caution">
    <text evidence="1">The sequence shown here is derived from an EMBL/GenBank/DDBJ whole genome shotgun (WGS) entry which is preliminary data.</text>
</comment>